<dbReference type="SUPFAM" id="SSF118001">
    <property type="entry name" value="YehU-like"/>
    <property type="match status" value="1"/>
</dbReference>
<reference evidence="3" key="1">
    <citation type="submission" date="2017-08" db="EMBL/GenBank/DDBJ databases">
        <title>Direct submision.</title>
        <authorList>
            <person name="Kim S.-J."/>
            <person name="Rhee S.-K."/>
        </authorList>
    </citation>
    <scope>NUCLEOTIDE SEQUENCE [LARGE SCALE GENOMIC DNA]</scope>
    <source>
        <strain evidence="3">GI5</strain>
    </source>
</reference>
<comment type="similarity">
    <text evidence="1">Belongs to the UPF0270 family.</text>
</comment>
<organism evidence="2 3">
    <name type="scientific">Ketobacter alkanivorans</name>
    <dbReference type="NCBI Taxonomy" id="1917421"/>
    <lineage>
        <taxon>Bacteria</taxon>
        <taxon>Pseudomonadati</taxon>
        <taxon>Pseudomonadota</taxon>
        <taxon>Gammaproteobacteria</taxon>
        <taxon>Pseudomonadales</taxon>
        <taxon>Ketobacteraceae</taxon>
        <taxon>Ketobacter</taxon>
    </lineage>
</organism>
<dbReference type="Proteomes" id="UP000235116">
    <property type="component" value="Chromosome"/>
</dbReference>
<proteinExistence type="inferred from homology"/>
<sequence>MFCECRWRKVYMENMIEVPWDQLAADTLQALVEEFVSRDGTDYGEREIALAQKAEQVIHGIKRKQYVIVYDQEADSVQIVTAQDWKASGY</sequence>
<evidence type="ECO:0000313" key="2">
    <source>
        <dbReference type="EMBL" id="AUM14405.1"/>
    </source>
</evidence>
<keyword evidence="3" id="KW-1185">Reference proteome</keyword>
<dbReference type="EMBL" id="CP022684">
    <property type="protein sequence ID" value="AUM14405.1"/>
    <property type="molecule type" value="Genomic_DNA"/>
</dbReference>
<dbReference type="Pfam" id="PF06794">
    <property type="entry name" value="UPF0270"/>
    <property type="match status" value="1"/>
</dbReference>
<dbReference type="AlphaFoldDB" id="A0A2K9LSI3"/>
<evidence type="ECO:0000313" key="3">
    <source>
        <dbReference type="Proteomes" id="UP000235116"/>
    </source>
</evidence>
<accession>A0A2K9LSI3</accession>
<gene>
    <name evidence="2" type="ORF">Kalk_19105</name>
</gene>
<evidence type="ECO:0000256" key="1">
    <source>
        <dbReference type="ARBA" id="ARBA00006450"/>
    </source>
</evidence>
<dbReference type="InterPro" id="IPR036685">
    <property type="entry name" value="YehU-like_sf"/>
</dbReference>
<dbReference type="KEGG" id="kak:Kalk_19105"/>
<protein>
    <submittedName>
        <fullName evidence="2">Uncharacterized protein</fullName>
    </submittedName>
</protein>
<name>A0A2K9LSI3_9GAMM</name>
<dbReference type="Gene3D" id="1.10.10.610">
    <property type="entry name" value="YehU-like"/>
    <property type="match status" value="1"/>
</dbReference>
<dbReference type="InterPro" id="IPR010648">
    <property type="entry name" value="UPF0270"/>
</dbReference>